<dbReference type="InterPro" id="IPR029052">
    <property type="entry name" value="Metallo-depent_PP-like"/>
</dbReference>
<dbReference type="PANTHER" id="PTHR37844">
    <property type="entry name" value="SER/THR PROTEIN PHOSPHATASE SUPERFAMILY (AFU_ORTHOLOGUE AFUA_1G14840)"/>
    <property type="match status" value="1"/>
</dbReference>
<gene>
    <name evidence="1" type="ORF">AKO1_000134</name>
</gene>
<evidence type="ECO:0008006" key="3">
    <source>
        <dbReference type="Google" id="ProtNLM"/>
    </source>
</evidence>
<comment type="caution">
    <text evidence="1">The sequence shown here is derived from an EMBL/GenBank/DDBJ whole genome shotgun (WGS) entry which is preliminary data.</text>
</comment>
<dbReference type="PANTHER" id="PTHR37844:SF1">
    <property type="entry name" value="CALCINEURIN-LIKE PHOSPHOESTERASE DOMAIN-CONTAINING PROTEIN"/>
    <property type="match status" value="1"/>
</dbReference>
<sequence>MSDYKGLIKLQEKDYERIITTDDTNAWHEEDVFWLKQEIERAKSRDEDVCVLTHHSPLVTGTSKPEHIGTPCNTAFTTDLKYMMGGNLKLWAFGHTHHNCDVLCKGTRVVSNQHGYGGPDPTFDPMFCCEI</sequence>
<dbReference type="InterPro" id="IPR042281">
    <property type="entry name" value="GpdQ_beta-strand"/>
</dbReference>
<dbReference type="SUPFAM" id="SSF56300">
    <property type="entry name" value="Metallo-dependent phosphatases"/>
    <property type="match status" value="1"/>
</dbReference>
<name>A0AAW2ZG79_9EUKA</name>
<organism evidence="1 2">
    <name type="scientific">Acrasis kona</name>
    <dbReference type="NCBI Taxonomy" id="1008807"/>
    <lineage>
        <taxon>Eukaryota</taxon>
        <taxon>Discoba</taxon>
        <taxon>Heterolobosea</taxon>
        <taxon>Tetramitia</taxon>
        <taxon>Eutetramitia</taxon>
        <taxon>Acrasidae</taxon>
        <taxon>Acrasis</taxon>
    </lineage>
</organism>
<keyword evidence="2" id="KW-1185">Reference proteome</keyword>
<dbReference type="EMBL" id="JAOPGA020001371">
    <property type="protein sequence ID" value="KAL0487746.1"/>
    <property type="molecule type" value="Genomic_DNA"/>
</dbReference>
<dbReference type="AlphaFoldDB" id="A0AAW2ZG79"/>
<reference evidence="1 2" key="1">
    <citation type="submission" date="2024-03" db="EMBL/GenBank/DDBJ databases">
        <title>The Acrasis kona genome and developmental transcriptomes reveal deep origins of eukaryotic multicellular pathways.</title>
        <authorList>
            <person name="Sheikh S."/>
            <person name="Fu C.-J."/>
            <person name="Brown M.W."/>
            <person name="Baldauf S.L."/>
        </authorList>
    </citation>
    <scope>NUCLEOTIDE SEQUENCE [LARGE SCALE GENOMIC DNA]</scope>
    <source>
        <strain evidence="1 2">ATCC MYA-3509</strain>
    </source>
</reference>
<evidence type="ECO:0000313" key="2">
    <source>
        <dbReference type="Proteomes" id="UP001431209"/>
    </source>
</evidence>
<protein>
    <recommendedName>
        <fullName evidence="3">Calcineurin-like phosphoesterase domain-containing protein</fullName>
    </recommendedName>
</protein>
<accession>A0AAW2ZG79</accession>
<proteinExistence type="predicted"/>
<dbReference type="Gene3D" id="3.30.750.180">
    <property type="entry name" value="GpdQ, beta-strand dimerisation domain"/>
    <property type="match status" value="1"/>
</dbReference>
<evidence type="ECO:0000313" key="1">
    <source>
        <dbReference type="EMBL" id="KAL0487746.1"/>
    </source>
</evidence>
<dbReference type="Proteomes" id="UP001431209">
    <property type="component" value="Unassembled WGS sequence"/>
</dbReference>